<evidence type="ECO:0000256" key="1">
    <source>
        <dbReference type="SAM" id="SignalP"/>
    </source>
</evidence>
<gene>
    <name evidence="2" type="ORF">H8706_04545</name>
</gene>
<organism evidence="2 3">
    <name type="scientific">Qingrenia yutianensis</name>
    <dbReference type="NCBI Taxonomy" id="2763676"/>
    <lineage>
        <taxon>Bacteria</taxon>
        <taxon>Bacillati</taxon>
        <taxon>Bacillota</taxon>
        <taxon>Clostridia</taxon>
        <taxon>Eubacteriales</taxon>
        <taxon>Oscillospiraceae</taxon>
        <taxon>Qingrenia</taxon>
    </lineage>
</organism>
<dbReference type="InterPro" id="IPR017853">
    <property type="entry name" value="GH"/>
</dbReference>
<dbReference type="InterPro" id="IPR051923">
    <property type="entry name" value="Glycosyl_Hydrolase_39"/>
</dbReference>
<evidence type="ECO:0000313" key="2">
    <source>
        <dbReference type="EMBL" id="MBC8596137.1"/>
    </source>
</evidence>
<dbReference type="Proteomes" id="UP000647416">
    <property type="component" value="Unassembled WGS sequence"/>
</dbReference>
<dbReference type="EMBL" id="JACRTE010000004">
    <property type="protein sequence ID" value="MBC8596137.1"/>
    <property type="molecule type" value="Genomic_DNA"/>
</dbReference>
<keyword evidence="3" id="KW-1185">Reference proteome</keyword>
<dbReference type="AlphaFoldDB" id="A0A926FCE5"/>
<accession>A0A926FCE5</accession>
<dbReference type="PANTHER" id="PTHR12631">
    <property type="entry name" value="ALPHA-L-IDURONIDASE"/>
    <property type="match status" value="1"/>
</dbReference>
<feature type="chain" id="PRO_5039387759" evidence="1">
    <location>
        <begin position="22"/>
        <end position="1226"/>
    </location>
</feature>
<dbReference type="GO" id="GO:0004553">
    <property type="term" value="F:hydrolase activity, hydrolyzing O-glycosyl compounds"/>
    <property type="evidence" value="ECO:0007669"/>
    <property type="project" value="TreeGrafter"/>
</dbReference>
<feature type="signal peptide" evidence="1">
    <location>
        <begin position="1"/>
        <end position="21"/>
    </location>
</feature>
<name>A0A926FCE5_9FIRM</name>
<evidence type="ECO:0000313" key="3">
    <source>
        <dbReference type="Proteomes" id="UP000647416"/>
    </source>
</evidence>
<keyword evidence="1" id="KW-0732">Signal</keyword>
<dbReference type="Gene3D" id="3.20.20.80">
    <property type="entry name" value="Glycosidases"/>
    <property type="match status" value="1"/>
</dbReference>
<reference evidence="2" key="1">
    <citation type="submission" date="2020-08" db="EMBL/GenBank/DDBJ databases">
        <title>Genome public.</title>
        <authorList>
            <person name="Liu C."/>
            <person name="Sun Q."/>
        </authorList>
    </citation>
    <scope>NUCLEOTIDE SEQUENCE</scope>
    <source>
        <strain evidence="2">NSJ-50</strain>
    </source>
</reference>
<dbReference type="RefSeq" id="WP_262431683.1">
    <property type="nucleotide sequence ID" value="NZ_JACRTE010000004.1"/>
</dbReference>
<proteinExistence type="predicted"/>
<dbReference type="SUPFAM" id="SSF51445">
    <property type="entry name" value="(Trans)glycosidases"/>
    <property type="match status" value="1"/>
</dbReference>
<sequence>MKKTLIFLLMFTVILSVSALAGDGGFDKIFSLSDVYKSINFDEISELSDFTGSFEFKDGIFGADGRVLKVSDTVFDFPSDISHAKSSAVFDIFIPGTAVGTNITVNLENGAKVFDFYENNGEISVKCGDDEVFKILSGKHYKFGISADLDAKKFYIGIEKFGVKSFNIADNDVIKSVRFVSESDFYIDGFTVLHNVFAVGSNPVLYRNGAFAAAECVTENDGEKSLVLAKYSSDGSVSDVSVKNFDKASLQRVYLDYSKDCEYRAFLWSGHLTPEAVKDIKTAEGIFLSDIVFLKNYTVSQSGNRYVFTAGKPLQSKVSGYFYTVKKDGVEIINKKVSRSSAEGEGIKLDLTSFSQGAYELNVFIEYDGKYRAPFADESFCVFKNDGFYAFSVGSEKYFCGENEKNFEDGFVPFYANSKIYLADFVLRKNFGIDVKDGRFLSINGEKFELSDGDFVSADGALLVSLEKLADALGLAHYFDKNGVFVMSANDRTNEETAEEYKEYFEKYIISDDFSGKLTWQKIPEGWSFFDWGTSSNKGNFAFSEFGNTEKSVYLGAVEKSYAGVQSDVINIDKNGTGYIVSVEVYGENYAGNNVGIALMMRKGNTFAKMISGTVDTMAQNGKWMHVTANFAKDAVEENGNTSFRVLIYTRRDASAESVSGGIYVDNARMKFTDYISDAYKINVTANDKFSWYTLGENVIYTTDAGLSGTDKIEGVIYSDGAEIFRKTVSAYTFSNSGFVYTPDKPGYYEVQFFAVRSDGAKVPIVSYYNKVYDGISGDFELSRRSFAVTDGMAKDFDERNQKLFVSSHSTDSDDLEAGVLLGFYGARIHWIRWGDSATVKGAHTAPGTFDWTNIDKQYQNVKNSGYRKIAANIYGTPRWAVKAENRNKTDYTIAGSIRYNNFAPEKQEYLDEFLTAFVERYGKDTDIIEFWNEPQSGNTAFWADGTENFSKMLKTAYTSIKSADENIVVSLGGMANHSLYYSFYDNLLDDADIYNYYDVMAFHGTYNVNTKLNNEIAGAHGLAPKKWWNSEGYFANYYKSGVLTDKYDGARAFAVSYLQNFKAGADIITAFSLLDIVGDEYRVFVNQNGGKTAPYGLFRSYPNIEPKLSALTAFNMFRLIDKDFEYIGEDRFDNVRAVSFKNGDSAMVAFWSGNSKGFNIPENLSFVKNGKIYDFEGRILNGNYCAGNKIYFAVNVPIASLSGVLDTDKNNVLNENMQPPYFSAE</sequence>
<dbReference type="PANTHER" id="PTHR12631:SF10">
    <property type="entry name" value="BETA-XYLOSIDASE-LIKE PROTEIN-RELATED"/>
    <property type="match status" value="1"/>
</dbReference>
<comment type="caution">
    <text evidence="2">The sequence shown here is derived from an EMBL/GenBank/DDBJ whole genome shotgun (WGS) entry which is preliminary data.</text>
</comment>
<protein>
    <submittedName>
        <fullName evidence="2">Uncharacterized protein</fullName>
    </submittedName>
</protein>